<evidence type="ECO:0000313" key="2">
    <source>
        <dbReference type="EMBL" id="UOQ58125.1"/>
    </source>
</evidence>
<keyword evidence="3" id="KW-1185">Reference proteome</keyword>
<sequence length="341" mass="36928">MSATFMEPALADLEARAGASDQDREAWLAERRQGVTATELAKIMTASNRQVAIQDLVRQKRDGDSFTGNAYTEWGKEREPVIAADLAGYGVVPESRVFHAAGNSRHLASPDGLSVDFDGGIVLDEIKTSGKPLPKGSPALDAAGYEWQMQWCCYVIGATGCWLNVEQRLGNPGDFRPGPRSREWFPRDEGMIAELVEVADMVLAAMDSDVAPALNEEVDTHAVNYLRALDEEKQWAALKKSSYAALIDLGISQESPLARVTITPARPGTETVEEVVDLEAAQAAHPKEFAQLQRAIKRVAKLQAAWDELADAHTKSVAVVTKGTAARATVTAGKQTKEQKA</sequence>
<dbReference type="SUPFAM" id="SSF52980">
    <property type="entry name" value="Restriction endonuclease-like"/>
    <property type="match status" value="1"/>
</dbReference>
<dbReference type="Pfam" id="PF09588">
    <property type="entry name" value="YqaJ"/>
    <property type="match status" value="1"/>
</dbReference>
<evidence type="ECO:0000259" key="1">
    <source>
        <dbReference type="Pfam" id="PF09588"/>
    </source>
</evidence>
<dbReference type="EMBL" id="CP095045">
    <property type="protein sequence ID" value="UOQ58125.1"/>
    <property type="molecule type" value="Genomic_DNA"/>
</dbReference>
<evidence type="ECO:0000313" key="3">
    <source>
        <dbReference type="Proteomes" id="UP000831786"/>
    </source>
</evidence>
<dbReference type="RefSeq" id="WP_244729119.1">
    <property type="nucleotide sequence ID" value="NZ_CP095045.1"/>
</dbReference>
<dbReference type="Gene3D" id="3.90.320.10">
    <property type="match status" value="1"/>
</dbReference>
<dbReference type="InterPro" id="IPR019080">
    <property type="entry name" value="YqaJ_viral_recombinase"/>
</dbReference>
<dbReference type="Proteomes" id="UP000831786">
    <property type="component" value="Chromosome"/>
</dbReference>
<reference evidence="2 3" key="1">
    <citation type="submission" date="2022-04" db="EMBL/GenBank/DDBJ databases">
        <title>Leucobacter sp. isolated from rhizosphere of garlic.</title>
        <authorList>
            <person name="Won M."/>
            <person name="Lee C.-M."/>
            <person name="Woen H.-Y."/>
            <person name="Kwon S.-W."/>
        </authorList>
    </citation>
    <scope>NUCLEOTIDE SEQUENCE [LARGE SCALE GENOMIC DNA]</scope>
    <source>
        <strain evidence="2 3">H21R-40</strain>
    </source>
</reference>
<proteinExistence type="predicted"/>
<protein>
    <submittedName>
        <fullName evidence="2">YqaJ viral recombinase family protein</fullName>
    </submittedName>
</protein>
<gene>
    <name evidence="2" type="ORF">MUN78_04565</name>
</gene>
<feature type="domain" description="YqaJ viral recombinase" evidence="1">
    <location>
        <begin position="27"/>
        <end position="131"/>
    </location>
</feature>
<name>A0ABY4FPC0_9MICO</name>
<accession>A0ABY4FPC0</accession>
<dbReference type="InterPro" id="IPR011335">
    <property type="entry name" value="Restrct_endonuc-II-like"/>
</dbReference>
<dbReference type="InterPro" id="IPR011604">
    <property type="entry name" value="PDDEXK-like_dom_sf"/>
</dbReference>
<organism evidence="2 3">
    <name type="scientific">Leucobacter allii</name>
    <dbReference type="NCBI Taxonomy" id="2932247"/>
    <lineage>
        <taxon>Bacteria</taxon>
        <taxon>Bacillati</taxon>
        <taxon>Actinomycetota</taxon>
        <taxon>Actinomycetes</taxon>
        <taxon>Micrococcales</taxon>
        <taxon>Microbacteriaceae</taxon>
        <taxon>Leucobacter</taxon>
    </lineage>
</organism>